<feature type="domain" description="HTH cro/C1-type" evidence="2">
    <location>
        <begin position="13"/>
        <end position="68"/>
    </location>
</feature>
<dbReference type="PROSITE" id="PS50943">
    <property type="entry name" value="HTH_CROC1"/>
    <property type="match status" value="1"/>
</dbReference>
<dbReference type="PANTHER" id="PTHR36924:SF1">
    <property type="entry name" value="ANTITOXIN HIGA-1"/>
    <property type="match status" value="1"/>
</dbReference>
<dbReference type="HOGENOM" id="CLU_140230_2_2_3"/>
<dbReference type="EMBL" id="CP000839">
    <property type="protein sequence ID" value="ABW32092.1"/>
    <property type="molecule type" value="Genomic_DNA"/>
</dbReference>
<dbReference type="InterPro" id="IPR010982">
    <property type="entry name" value="Lambda_DNA-bd_dom_sf"/>
</dbReference>
<keyword evidence="1" id="KW-0238">DNA-binding</keyword>
<keyword evidence="4" id="KW-1185">Reference proteome</keyword>
<geneLocation type="plasmid" evidence="3 4">
    <name>pREB2</name>
</geneLocation>
<sequence length="104" mass="11354">MLMHNPPHPGETLKEFYLEPYGLSARQLAKALGVSHSAISRLVSGQAAVTPDMAIRLEKGVGLTAGTWLGMQQDRDLWEALQQDRHEDIQPIDFEQLAASASGS</sequence>
<dbReference type="SUPFAM" id="SSF47413">
    <property type="entry name" value="lambda repressor-like DNA-binding domains"/>
    <property type="match status" value="1"/>
</dbReference>
<protein>
    <submittedName>
        <fullName evidence="3">Plasmid maintenance system antidote system, putative</fullName>
    </submittedName>
</protein>
<dbReference type="Gene3D" id="1.10.260.40">
    <property type="entry name" value="lambda repressor-like DNA-binding domains"/>
    <property type="match status" value="1"/>
</dbReference>
<dbReference type="Proteomes" id="UP000000268">
    <property type="component" value="Plasmid pREB2"/>
</dbReference>
<dbReference type="PANTHER" id="PTHR36924">
    <property type="entry name" value="ANTITOXIN HIGA-1"/>
    <property type="match status" value="1"/>
</dbReference>
<gene>
    <name evidence="3" type="ordered locus">AM1_B0374</name>
</gene>
<dbReference type="InterPro" id="IPR013430">
    <property type="entry name" value="Toxin_antidote_HigA"/>
</dbReference>
<dbReference type="RefSeq" id="WP_012167238.1">
    <property type="nucleotide sequence ID" value="NC_009927.1"/>
</dbReference>
<evidence type="ECO:0000313" key="3">
    <source>
        <dbReference type="EMBL" id="ABW32092.1"/>
    </source>
</evidence>
<dbReference type="KEGG" id="amr:AM1_B0374"/>
<dbReference type="CDD" id="cd00093">
    <property type="entry name" value="HTH_XRE"/>
    <property type="match status" value="1"/>
</dbReference>
<proteinExistence type="predicted"/>
<organism evidence="3 4">
    <name type="scientific">Acaryochloris marina (strain MBIC 11017)</name>
    <dbReference type="NCBI Taxonomy" id="329726"/>
    <lineage>
        <taxon>Bacteria</taxon>
        <taxon>Bacillati</taxon>
        <taxon>Cyanobacteriota</taxon>
        <taxon>Cyanophyceae</taxon>
        <taxon>Acaryochloridales</taxon>
        <taxon>Acaryochloridaceae</taxon>
        <taxon>Acaryochloris</taxon>
    </lineage>
</organism>
<dbReference type="OrthoDB" id="3174593at2"/>
<evidence type="ECO:0000259" key="2">
    <source>
        <dbReference type="PROSITE" id="PS50943"/>
    </source>
</evidence>
<reference evidence="3 4" key="1">
    <citation type="journal article" date="2008" name="Proc. Natl. Acad. Sci. U.S.A.">
        <title>Niche adaptation and genome expansion in the chlorophyll d-producing cyanobacterium Acaryochloris marina.</title>
        <authorList>
            <person name="Swingley W.D."/>
            <person name="Chen M."/>
            <person name="Cheung P.C."/>
            <person name="Conrad A.L."/>
            <person name="Dejesa L.C."/>
            <person name="Hao J."/>
            <person name="Honchak B.M."/>
            <person name="Karbach L.E."/>
            <person name="Kurdoglu A."/>
            <person name="Lahiri S."/>
            <person name="Mastrian S.D."/>
            <person name="Miyashita H."/>
            <person name="Page L."/>
            <person name="Ramakrishna P."/>
            <person name="Satoh S."/>
            <person name="Sattley W.M."/>
            <person name="Shimada Y."/>
            <person name="Taylor H.L."/>
            <person name="Tomo T."/>
            <person name="Tsuchiya T."/>
            <person name="Wang Z.T."/>
            <person name="Raymond J."/>
            <person name="Mimuro M."/>
            <person name="Blankenship R.E."/>
            <person name="Touchman J.W."/>
        </authorList>
    </citation>
    <scope>NUCLEOTIDE SEQUENCE [LARGE SCALE GENOMIC DNA]</scope>
    <source>
        <strain evidence="4">MBIC 11017</strain>
        <plasmid evidence="4">Plasmid pREB2</plasmid>
    </source>
</reference>
<name>A8ZLR5_ACAM1</name>
<evidence type="ECO:0000313" key="4">
    <source>
        <dbReference type="Proteomes" id="UP000000268"/>
    </source>
</evidence>
<dbReference type="AlphaFoldDB" id="A8ZLR5"/>
<dbReference type="SMART" id="SM00530">
    <property type="entry name" value="HTH_XRE"/>
    <property type="match status" value="1"/>
</dbReference>
<keyword evidence="3" id="KW-0614">Plasmid</keyword>
<dbReference type="InterPro" id="IPR001387">
    <property type="entry name" value="Cro/C1-type_HTH"/>
</dbReference>
<evidence type="ECO:0000256" key="1">
    <source>
        <dbReference type="ARBA" id="ARBA00023125"/>
    </source>
</evidence>
<dbReference type="NCBIfam" id="TIGR02607">
    <property type="entry name" value="antidote_HigA"/>
    <property type="match status" value="1"/>
</dbReference>
<dbReference type="Pfam" id="PF01381">
    <property type="entry name" value="HTH_3"/>
    <property type="match status" value="1"/>
</dbReference>
<dbReference type="GO" id="GO:0003677">
    <property type="term" value="F:DNA binding"/>
    <property type="evidence" value="ECO:0007669"/>
    <property type="project" value="UniProtKB-KW"/>
</dbReference>
<accession>A8ZLR5</accession>